<dbReference type="eggNOG" id="COG0520">
    <property type="taxonomic scope" value="Bacteria"/>
</dbReference>
<dbReference type="AlphaFoldDB" id="H2BWG6"/>
<dbReference type="OrthoDB" id="513408at2"/>
<feature type="domain" description="Aminotransferase class V" evidence="2">
    <location>
        <begin position="45"/>
        <end position="352"/>
    </location>
</feature>
<dbReference type="SUPFAM" id="SSF53383">
    <property type="entry name" value="PLP-dependent transferases"/>
    <property type="match status" value="1"/>
</dbReference>
<dbReference type="GO" id="GO:0008483">
    <property type="term" value="F:transaminase activity"/>
    <property type="evidence" value="ECO:0007669"/>
    <property type="project" value="UniProtKB-KW"/>
</dbReference>
<name>H2BWG6_GILLR</name>
<dbReference type="InterPro" id="IPR015422">
    <property type="entry name" value="PyrdxlP-dep_Trfase_small"/>
</dbReference>
<dbReference type="EMBL" id="JH594606">
    <property type="protein sequence ID" value="EHQ01909.1"/>
    <property type="molecule type" value="Genomic_DNA"/>
</dbReference>
<protein>
    <submittedName>
        <fullName evidence="3">Aminotransferase class V</fullName>
    </submittedName>
</protein>
<evidence type="ECO:0000313" key="4">
    <source>
        <dbReference type="Proteomes" id="UP000003844"/>
    </source>
</evidence>
<evidence type="ECO:0000313" key="3">
    <source>
        <dbReference type="EMBL" id="EHQ01909.1"/>
    </source>
</evidence>
<dbReference type="Gene3D" id="3.40.640.10">
    <property type="entry name" value="Type I PLP-dependent aspartate aminotransferase-like (Major domain)"/>
    <property type="match status" value="1"/>
</dbReference>
<dbReference type="InterPro" id="IPR015421">
    <property type="entry name" value="PyrdxlP-dep_Trfase_major"/>
</dbReference>
<evidence type="ECO:0000259" key="2">
    <source>
        <dbReference type="Pfam" id="PF00266"/>
    </source>
</evidence>
<dbReference type="STRING" id="865937.Gilli_1241"/>
<keyword evidence="4" id="KW-1185">Reference proteome</keyword>
<dbReference type="Gene3D" id="3.90.1150.10">
    <property type="entry name" value="Aspartate Aminotransferase, domain 1"/>
    <property type="match status" value="1"/>
</dbReference>
<dbReference type="HOGENOM" id="CLU_003433_2_1_10"/>
<sequence>MKKLRKPFPVLQQYTYLNTAASGLLSEKVMEFRQDHDLDFLISGSILKDKQGELLTGVRETVGEFFKCAPNRVALTPNFSYGFNTFLEGLNKSKKVLLLSGDYPSITWAVSSREFEICYAEIDENLEQHIAASMEKEHPDVFAFSIVQYISGIKLSIDFLKNLKQKFPETLFVADGTQYCGTEIFDFDDSGLDVLICSTYKWLNAGYGNAFILFNESVQGKIAPKAVGFNSLQGKYKAHEGNFIGKFEPGHLDTLSFGSLKTALGLLKDVGMELVQERIATLSKRAKQEFLAMELLGDMVVKRDQHSSIFNIKGDTQLYNFLKSENIICSQRGDGIRIAFHYFNTEEELDYLLKTLREYEKT</sequence>
<dbReference type="InterPro" id="IPR000192">
    <property type="entry name" value="Aminotrans_V_dom"/>
</dbReference>
<keyword evidence="1" id="KW-0663">Pyridoxal phosphate</keyword>
<gene>
    <name evidence="3" type="ORF">Gilli_1241</name>
</gene>
<dbReference type="PANTHER" id="PTHR43586:SF15">
    <property type="entry name" value="BLR3095 PROTEIN"/>
    <property type="match status" value="1"/>
</dbReference>
<accession>H2BWG6</accession>
<dbReference type="RefSeq" id="WP_006988226.1">
    <property type="nucleotide sequence ID" value="NZ_JH594606.1"/>
</dbReference>
<dbReference type="Pfam" id="PF00266">
    <property type="entry name" value="Aminotran_5"/>
    <property type="match status" value="1"/>
</dbReference>
<evidence type="ECO:0000256" key="1">
    <source>
        <dbReference type="ARBA" id="ARBA00022898"/>
    </source>
</evidence>
<keyword evidence="3" id="KW-0032">Aminotransferase</keyword>
<organism evidence="3 4">
    <name type="scientific">Gillisia limnaea (strain DSM 15749 / LMG 21470 / R-8282)</name>
    <dbReference type="NCBI Taxonomy" id="865937"/>
    <lineage>
        <taxon>Bacteria</taxon>
        <taxon>Pseudomonadati</taxon>
        <taxon>Bacteroidota</taxon>
        <taxon>Flavobacteriia</taxon>
        <taxon>Flavobacteriales</taxon>
        <taxon>Flavobacteriaceae</taxon>
        <taxon>Gillisia</taxon>
    </lineage>
</organism>
<dbReference type="Proteomes" id="UP000003844">
    <property type="component" value="Unassembled WGS sequence"/>
</dbReference>
<dbReference type="InterPro" id="IPR015424">
    <property type="entry name" value="PyrdxlP-dep_Trfase"/>
</dbReference>
<dbReference type="PANTHER" id="PTHR43586">
    <property type="entry name" value="CYSTEINE DESULFURASE"/>
    <property type="match status" value="1"/>
</dbReference>
<keyword evidence="3" id="KW-0808">Transferase</keyword>
<reference evidence="4" key="1">
    <citation type="journal article" date="2012" name="Stand. Genomic Sci.">
        <title>Genome sequence of the Antarctic rhodopsins-containing flavobacterium Gillisia limnaea type strain (R-8282(T)).</title>
        <authorList>
            <person name="Riedel T."/>
            <person name="Held B."/>
            <person name="Nolan M."/>
            <person name="Lucas S."/>
            <person name="Lapidus A."/>
            <person name="Tice H."/>
            <person name="Del Rio T.G."/>
            <person name="Cheng J.F."/>
            <person name="Han C."/>
            <person name="Tapia R."/>
            <person name="Goodwin L.A."/>
            <person name="Pitluck S."/>
            <person name="Liolios K."/>
            <person name="Mavromatis K."/>
            <person name="Pagani I."/>
            <person name="Ivanova N."/>
            <person name="Mikhailova N."/>
            <person name="Pati A."/>
            <person name="Chen A."/>
            <person name="Palaniappan K."/>
            <person name="Land M."/>
            <person name="Rohde M."/>
            <person name="Tindall B.J."/>
            <person name="Detter J.C."/>
            <person name="Goker M."/>
            <person name="Bristow J."/>
            <person name="Eisen J.A."/>
            <person name="Markowitz V."/>
            <person name="Hugenholtz P."/>
            <person name="Kyrpides N.C."/>
            <person name="Klenk H.P."/>
            <person name="Woyke T."/>
        </authorList>
    </citation>
    <scope>NUCLEOTIDE SEQUENCE [LARGE SCALE GENOMIC DNA]</scope>
    <source>
        <strain evidence="4">DSM 15749 / LMG 21470 / R-8282</strain>
    </source>
</reference>
<proteinExistence type="predicted"/>